<evidence type="ECO:0000313" key="6">
    <source>
        <dbReference type="EMBL" id="MDP9835822.1"/>
    </source>
</evidence>
<evidence type="ECO:0000256" key="1">
    <source>
        <dbReference type="ARBA" id="ARBA00023125"/>
    </source>
</evidence>
<protein>
    <submittedName>
        <fullName evidence="6">Two-component system OmpR family response regulator</fullName>
    </submittedName>
</protein>
<organism evidence="6 7">
    <name type="scientific">Neorhizobium huautlense</name>
    <dbReference type="NCBI Taxonomy" id="67774"/>
    <lineage>
        <taxon>Bacteria</taxon>
        <taxon>Pseudomonadati</taxon>
        <taxon>Pseudomonadota</taxon>
        <taxon>Alphaproteobacteria</taxon>
        <taxon>Hyphomicrobiales</taxon>
        <taxon>Rhizobiaceae</taxon>
        <taxon>Rhizobium/Agrobacterium group</taxon>
        <taxon>Neorhizobium</taxon>
    </lineage>
</organism>
<evidence type="ECO:0000259" key="4">
    <source>
        <dbReference type="PROSITE" id="PS50110"/>
    </source>
</evidence>
<feature type="DNA-binding region" description="OmpR/PhoB-type" evidence="3">
    <location>
        <begin position="125"/>
        <end position="223"/>
    </location>
</feature>
<feature type="modified residue" description="4-aspartylphosphate" evidence="2">
    <location>
        <position position="52"/>
    </location>
</feature>
<dbReference type="InterPro" id="IPR036388">
    <property type="entry name" value="WH-like_DNA-bd_sf"/>
</dbReference>
<dbReference type="Gene3D" id="3.40.50.2300">
    <property type="match status" value="1"/>
</dbReference>
<keyword evidence="2" id="KW-0597">Phosphoprotein</keyword>
<dbReference type="SMART" id="SM00862">
    <property type="entry name" value="Trans_reg_C"/>
    <property type="match status" value="1"/>
</dbReference>
<keyword evidence="1 3" id="KW-0238">DNA-binding</keyword>
<evidence type="ECO:0000259" key="5">
    <source>
        <dbReference type="PROSITE" id="PS51755"/>
    </source>
</evidence>
<dbReference type="PROSITE" id="PS51755">
    <property type="entry name" value="OMPR_PHOB"/>
    <property type="match status" value="1"/>
</dbReference>
<dbReference type="Gene3D" id="6.10.250.690">
    <property type="match status" value="1"/>
</dbReference>
<dbReference type="PANTHER" id="PTHR48111:SF76">
    <property type="entry name" value="TWO-COMPONENT RESPONSE REGULATOR"/>
    <property type="match status" value="1"/>
</dbReference>
<dbReference type="PROSITE" id="PS50110">
    <property type="entry name" value="RESPONSE_REGULATORY"/>
    <property type="match status" value="1"/>
</dbReference>
<feature type="domain" description="OmpR/PhoB-type" evidence="5">
    <location>
        <begin position="125"/>
        <end position="223"/>
    </location>
</feature>
<dbReference type="InterPro" id="IPR011006">
    <property type="entry name" value="CheY-like_superfamily"/>
</dbReference>
<accession>A0ABT9PN13</accession>
<dbReference type="SUPFAM" id="SSF52172">
    <property type="entry name" value="CheY-like"/>
    <property type="match status" value="1"/>
</dbReference>
<dbReference type="Pfam" id="PF00486">
    <property type="entry name" value="Trans_reg_C"/>
    <property type="match status" value="1"/>
</dbReference>
<gene>
    <name evidence="6" type="ORF">J2T09_000564</name>
</gene>
<dbReference type="RefSeq" id="WP_306830865.1">
    <property type="nucleotide sequence ID" value="NZ_JAUSRF010000002.1"/>
</dbReference>
<dbReference type="InterPro" id="IPR039420">
    <property type="entry name" value="WalR-like"/>
</dbReference>
<keyword evidence="7" id="KW-1185">Reference proteome</keyword>
<dbReference type="SMART" id="SM00448">
    <property type="entry name" value="REC"/>
    <property type="match status" value="1"/>
</dbReference>
<comment type="caution">
    <text evidence="6">The sequence shown here is derived from an EMBL/GenBank/DDBJ whole genome shotgun (WGS) entry which is preliminary data.</text>
</comment>
<evidence type="ECO:0000313" key="7">
    <source>
        <dbReference type="Proteomes" id="UP001241472"/>
    </source>
</evidence>
<dbReference type="CDD" id="cd00383">
    <property type="entry name" value="trans_reg_C"/>
    <property type="match status" value="1"/>
</dbReference>
<dbReference type="PANTHER" id="PTHR48111">
    <property type="entry name" value="REGULATOR OF RPOS"/>
    <property type="match status" value="1"/>
</dbReference>
<proteinExistence type="predicted"/>
<dbReference type="Gene3D" id="1.10.10.10">
    <property type="entry name" value="Winged helix-like DNA-binding domain superfamily/Winged helix DNA-binding domain"/>
    <property type="match status" value="1"/>
</dbReference>
<dbReference type="InterPro" id="IPR001867">
    <property type="entry name" value="OmpR/PhoB-type_DNA-bd"/>
</dbReference>
<dbReference type="Proteomes" id="UP001241472">
    <property type="component" value="Unassembled WGS sequence"/>
</dbReference>
<name>A0ABT9PN13_9HYPH</name>
<evidence type="ECO:0000256" key="3">
    <source>
        <dbReference type="PROSITE-ProRule" id="PRU01091"/>
    </source>
</evidence>
<reference evidence="6 7" key="1">
    <citation type="submission" date="2023-07" db="EMBL/GenBank/DDBJ databases">
        <title>Sorghum-associated microbial communities from plants grown in Nebraska, USA.</title>
        <authorList>
            <person name="Schachtman D."/>
        </authorList>
    </citation>
    <scope>NUCLEOTIDE SEQUENCE [LARGE SCALE GENOMIC DNA]</scope>
    <source>
        <strain evidence="6 7">DS1307</strain>
    </source>
</reference>
<dbReference type="Pfam" id="PF00072">
    <property type="entry name" value="Response_reg"/>
    <property type="match status" value="1"/>
</dbReference>
<evidence type="ECO:0000256" key="2">
    <source>
        <dbReference type="PROSITE-ProRule" id="PRU00169"/>
    </source>
</evidence>
<dbReference type="InterPro" id="IPR001789">
    <property type="entry name" value="Sig_transdc_resp-reg_receiver"/>
</dbReference>
<dbReference type="EMBL" id="JAUSRF010000002">
    <property type="protein sequence ID" value="MDP9835822.1"/>
    <property type="molecule type" value="Genomic_DNA"/>
</dbReference>
<sequence>MTKVVLIEDDADTAQDICAELRDSGYIVDWAEDGPTGLERARAADADVLVIDRMLPGMDGLAVIDTLRREKIRTPVLVLSALGAVNDRVKGLRAGGDDYLTKPFAVLELVARIEALLRRPADTAAQTLRVGPLEIDLIERSANRAGREIELLPREYKLLEYMMRHSEQLLTRAMLFEEVWKYRFVPDSNLVDVHMGRLRRKVDVSGEAPMISNIRGEGFVLRAPD</sequence>
<feature type="domain" description="Response regulatory" evidence="4">
    <location>
        <begin position="3"/>
        <end position="117"/>
    </location>
</feature>